<evidence type="ECO:0000256" key="10">
    <source>
        <dbReference type="RuleBase" id="RU003465"/>
    </source>
</evidence>
<dbReference type="OrthoDB" id="10264738at2759"/>
<dbReference type="InterPro" id="IPR036457">
    <property type="entry name" value="PPM-type-like_dom_sf"/>
</dbReference>
<evidence type="ECO:0000256" key="4">
    <source>
        <dbReference type="ARBA" id="ARBA00013081"/>
    </source>
</evidence>
<comment type="cofactor">
    <cofactor evidence="1">
        <name>Mn(2+)</name>
        <dbReference type="ChEBI" id="CHEBI:29035"/>
    </cofactor>
</comment>
<dbReference type="InterPro" id="IPR001932">
    <property type="entry name" value="PPM-type_phosphatase-like_dom"/>
</dbReference>
<dbReference type="Pfam" id="PF00481">
    <property type="entry name" value="PP2C"/>
    <property type="match status" value="1"/>
</dbReference>
<evidence type="ECO:0000256" key="3">
    <source>
        <dbReference type="ARBA" id="ARBA00006702"/>
    </source>
</evidence>
<evidence type="ECO:0000313" key="13">
    <source>
        <dbReference type="Proteomes" id="UP000269721"/>
    </source>
</evidence>
<evidence type="ECO:0000256" key="9">
    <source>
        <dbReference type="ARBA" id="ARBA00048832"/>
    </source>
</evidence>
<dbReference type="PANTHER" id="PTHR13832:SF565">
    <property type="entry name" value="AT28366P-RELATED"/>
    <property type="match status" value="1"/>
</dbReference>
<evidence type="ECO:0000313" key="12">
    <source>
        <dbReference type="EMBL" id="RKO83254.1"/>
    </source>
</evidence>
<comment type="catalytic activity">
    <reaction evidence="9">
        <text>O-phospho-L-threonyl-[protein] + H2O = L-threonyl-[protein] + phosphate</text>
        <dbReference type="Rhea" id="RHEA:47004"/>
        <dbReference type="Rhea" id="RHEA-COMP:11060"/>
        <dbReference type="Rhea" id="RHEA-COMP:11605"/>
        <dbReference type="ChEBI" id="CHEBI:15377"/>
        <dbReference type="ChEBI" id="CHEBI:30013"/>
        <dbReference type="ChEBI" id="CHEBI:43474"/>
        <dbReference type="ChEBI" id="CHEBI:61977"/>
        <dbReference type="EC" id="3.1.3.16"/>
    </reaction>
    <physiologicalReaction direction="left-to-right" evidence="9">
        <dbReference type="Rhea" id="RHEA:47005"/>
    </physiologicalReaction>
</comment>
<dbReference type="PROSITE" id="PS01032">
    <property type="entry name" value="PPM_1"/>
    <property type="match status" value="1"/>
</dbReference>
<accession>A0A4P9VUI8</accession>
<keyword evidence="8" id="KW-0464">Manganese</keyword>
<organism evidence="12 13">
    <name type="scientific">Blyttiomyces helicus</name>
    <dbReference type="NCBI Taxonomy" id="388810"/>
    <lineage>
        <taxon>Eukaryota</taxon>
        <taxon>Fungi</taxon>
        <taxon>Fungi incertae sedis</taxon>
        <taxon>Chytridiomycota</taxon>
        <taxon>Chytridiomycota incertae sedis</taxon>
        <taxon>Chytridiomycetes</taxon>
        <taxon>Chytridiomycetes incertae sedis</taxon>
        <taxon>Blyttiomyces</taxon>
    </lineage>
</organism>
<sequence>MEDAHTTILRLDGDRHISFFGVYDGHGGAKVAQYSGEKIHKKIMDQPQYVLGDYGAAMTAGFLGTDQDLRIDPEFENDPSGCTAVATIITDDWRIVCANAGDSRAVLSANGVEVPLSFDHKPVNPLETKRITEGGGYVEYGRVNGNLALSRAIGDFEFKNPEVPAESQIVTANPEIIERKLEDTDEFVVIACDGIWDCKTNQEVVTYVRNKVAAGVSLQQTCEDMMEDCLAADSEVGGVGCDNMTVMIIALRRGKTYEEWANEIKERVERTSGTAAVPAAEVTSNGMDE</sequence>
<dbReference type="Proteomes" id="UP000269721">
    <property type="component" value="Unassembled WGS sequence"/>
</dbReference>
<evidence type="ECO:0000256" key="5">
    <source>
        <dbReference type="ARBA" id="ARBA00022723"/>
    </source>
</evidence>
<dbReference type="SUPFAM" id="SSF81606">
    <property type="entry name" value="PP2C-like"/>
    <property type="match status" value="1"/>
</dbReference>
<proteinExistence type="inferred from homology"/>
<evidence type="ECO:0000256" key="7">
    <source>
        <dbReference type="ARBA" id="ARBA00022912"/>
    </source>
</evidence>
<dbReference type="AlphaFoldDB" id="A0A4P9VUI8"/>
<dbReference type="FunFam" id="3.60.40.10:FF:000016">
    <property type="entry name" value="Protein phosphatase 2C"/>
    <property type="match status" value="1"/>
</dbReference>
<feature type="domain" description="PPM-type phosphatase" evidence="11">
    <location>
        <begin position="1"/>
        <end position="251"/>
    </location>
</feature>
<protein>
    <recommendedName>
        <fullName evidence="4">protein-serine/threonine phosphatase</fullName>
        <ecNumber evidence="4">3.1.3.16</ecNumber>
    </recommendedName>
</protein>
<comment type="similarity">
    <text evidence="3 10">Belongs to the PP2C family.</text>
</comment>
<keyword evidence="6 10" id="KW-0378">Hydrolase</keyword>
<dbReference type="SMART" id="SM00332">
    <property type="entry name" value="PP2Cc"/>
    <property type="match status" value="1"/>
</dbReference>
<dbReference type="GO" id="GO:0004722">
    <property type="term" value="F:protein serine/threonine phosphatase activity"/>
    <property type="evidence" value="ECO:0007669"/>
    <property type="project" value="UniProtKB-EC"/>
</dbReference>
<evidence type="ECO:0000256" key="8">
    <source>
        <dbReference type="ARBA" id="ARBA00023211"/>
    </source>
</evidence>
<gene>
    <name evidence="12" type="ORF">BDK51DRAFT_18882</name>
</gene>
<keyword evidence="7 10" id="KW-0904">Protein phosphatase</keyword>
<keyword evidence="13" id="KW-1185">Reference proteome</keyword>
<name>A0A4P9VUI8_9FUNG</name>
<dbReference type="CDD" id="cd00143">
    <property type="entry name" value="PP2Cc"/>
    <property type="match status" value="1"/>
</dbReference>
<dbReference type="GO" id="GO:0046872">
    <property type="term" value="F:metal ion binding"/>
    <property type="evidence" value="ECO:0007669"/>
    <property type="project" value="UniProtKB-KW"/>
</dbReference>
<evidence type="ECO:0000256" key="2">
    <source>
        <dbReference type="ARBA" id="ARBA00001946"/>
    </source>
</evidence>
<dbReference type="PROSITE" id="PS51746">
    <property type="entry name" value="PPM_2"/>
    <property type="match status" value="1"/>
</dbReference>
<evidence type="ECO:0000259" key="11">
    <source>
        <dbReference type="PROSITE" id="PS51746"/>
    </source>
</evidence>
<dbReference type="EC" id="3.1.3.16" evidence="4"/>
<dbReference type="Gene3D" id="3.60.40.10">
    <property type="entry name" value="PPM-type phosphatase domain"/>
    <property type="match status" value="1"/>
</dbReference>
<dbReference type="InterPro" id="IPR000222">
    <property type="entry name" value="PP2C_BS"/>
</dbReference>
<dbReference type="PANTHER" id="PTHR13832">
    <property type="entry name" value="PROTEIN PHOSPHATASE 2C"/>
    <property type="match status" value="1"/>
</dbReference>
<dbReference type="InterPro" id="IPR015655">
    <property type="entry name" value="PP2C"/>
</dbReference>
<evidence type="ECO:0000256" key="6">
    <source>
        <dbReference type="ARBA" id="ARBA00022801"/>
    </source>
</evidence>
<reference evidence="13" key="1">
    <citation type="journal article" date="2018" name="Nat. Microbiol.">
        <title>Leveraging single-cell genomics to expand the fungal tree of life.</title>
        <authorList>
            <person name="Ahrendt S.R."/>
            <person name="Quandt C.A."/>
            <person name="Ciobanu D."/>
            <person name="Clum A."/>
            <person name="Salamov A."/>
            <person name="Andreopoulos B."/>
            <person name="Cheng J.F."/>
            <person name="Woyke T."/>
            <person name="Pelin A."/>
            <person name="Henrissat B."/>
            <person name="Reynolds N.K."/>
            <person name="Benny G.L."/>
            <person name="Smith M.E."/>
            <person name="James T.Y."/>
            <person name="Grigoriev I.V."/>
        </authorList>
    </citation>
    <scope>NUCLEOTIDE SEQUENCE [LARGE SCALE GENOMIC DNA]</scope>
</reference>
<keyword evidence="5" id="KW-0479">Metal-binding</keyword>
<evidence type="ECO:0000256" key="1">
    <source>
        <dbReference type="ARBA" id="ARBA00001936"/>
    </source>
</evidence>
<comment type="cofactor">
    <cofactor evidence="2">
        <name>Mg(2+)</name>
        <dbReference type="ChEBI" id="CHEBI:18420"/>
    </cofactor>
</comment>
<dbReference type="EMBL" id="ML001461">
    <property type="protein sequence ID" value="RKO83254.1"/>
    <property type="molecule type" value="Genomic_DNA"/>
</dbReference>